<dbReference type="AlphaFoldDB" id="A0A653LD13"/>
<protein>
    <submittedName>
        <fullName evidence="1">Uncharacterized protein</fullName>
    </submittedName>
</protein>
<gene>
    <name evidence="1" type="ORF">AERO8C_70370</name>
</gene>
<evidence type="ECO:0000313" key="2">
    <source>
        <dbReference type="Proteomes" id="UP000439123"/>
    </source>
</evidence>
<name>A0A653LD13_AERVE</name>
<reference evidence="1 2" key="1">
    <citation type="submission" date="2019-10" db="EMBL/GenBank/DDBJ databases">
        <authorList>
            <person name="Karimi E."/>
        </authorList>
    </citation>
    <scope>NUCLEOTIDE SEQUENCE [LARGE SCALE GENOMIC DNA]</scope>
    <source>
        <strain evidence="1">Aeromonas sp. 8C</strain>
    </source>
</reference>
<accession>A0A653LD13</accession>
<organism evidence="1 2">
    <name type="scientific">Aeromonas veronii</name>
    <dbReference type="NCBI Taxonomy" id="654"/>
    <lineage>
        <taxon>Bacteria</taxon>
        <taxon>Pseudomonadati</taxon>
        <taxon>Pseudomonadota</taxon>
        <taxon>Gammaproteobacteria</taxon>
        <taxon>Aeromonadales</taxon>
        <taxon>Aeromonadaceae</taxon>
        <taxon>Aeromonas</taxon>
    </lineage>
</organism>
<dbReference type="Proteomes" id="UP000439123">
    <property type="component" value="Unassembled WGS sequence"/>
</dbReference>
<sequence length="60" mass="6873">MDCCTFVWLSLALRWSSHLAVLGLFRFGSCRTYSLKSFSTLIEIIPTVSRSVFVISIYCF</sequence>
<proteinExistence type="predicted"/>
<dbReference type="EMBL" id="CABWLC010000020">
    <property type="protein sequence ID" value="VXA88742.1"/>
    <property type="molecule type" value="Genomic_DNA"/>
</dbReference>
<evidence type="ECO:0000313" key="1">
    <source>
        <dbReference type="EMBL" id="VXA88742.1"/>
    </source>
</evidence>